<dbReference type="OrthoDB" id="413649at2759"/>
<evidence type="ECO:0000259" key="2">
    <source>
        <dbReference type="Pfam" id="PF02463"/>
    </source>
</evidence>
<dbReference type="PANTHER" id="PTHR18937">
    <property type="entry name" value="STRUCTURAL MAINTENANCE OF CHROMOSOMES SMC FAMILY MEMBER"/>
    <property type="match status" value="1"/>
</dbReference>
<sequence length="216" mass="23942">MLRIKLVEVENFKSFSSRISLPLESGLNVINGPNGTGKSNLLDAICCAFGCEPKLLRVNNYSDLLNAQGLHVAQQGYAMLHLQSESTRTVLRVEINSKGAIWSIDGRTQSAKEIRDFGRSHGFDYSEGSMGIIRQNFVVRLLDNPRMLSDAIQGANGALRLLDSIRAAQNEAVRLKEAKGGINSALTLLKARIEEEEKKQKRKIRMMGIQISDNNK</sequence>
<dbReference type="EMBL" id="SNRW01002365">
    <property type="protein sequence ID" value="KAA6393010.1"/>
    <property type="molecule type" value="Genomic_DNA"/>
</dbReference>
<dbReference type="SUPFAM" id="SSF52540">
    <property type="entry name" value="P-loop containing nucleoside triphosphate hydrolases"/>
    <property type="match status" value="1"/>
</dbReference>
<proteinExistence type="predicted"/>
<accession>A0A5J4WDP5</accession>
<dbReference type="AlphaFoldDB" id="A0A5J4WDP5"/>
<evidence type="ECO:0000313" key="4">
    <source>
        <dbReference type="Proteomes" id="UP000324800"/>
    </source>
</evidence>
<gene>
    <name evidence="3" type="ORF">EZS28_011461</name>
</gene>
<organism evidence="3 4">
    <name type="scientific">Streblomastix strix</name>
    <dbReference type="NCBI Taxonomy" id="222440"/>
    <lineage>
        <taxon>Eukaryota</taxon>
        <taxon>Metamonada</taxon>
        <taxon>Preaxostyla</taxon>
        <taxon>Oxymonadida</taxon>
        <taxon>Streblomastigidae</taxon>
        <taxon>Streblomastix</taxon>
    </lineage>
</organism>
<dbReference type="Pfam" id="PF02463">
    <property type="entry name" value="SMC_N"/>
    <property type="match status" value="1"/>
</dbReference>
<evidence type="ECO:0000313" key="3">
    <source>
        <dbReference type="EMBL" id="KAA6393010.1"/>
    </source>
</evidence>
<comment type="caution">
    <text evidence="3">The sequence shown here is derived from an EMBL/GenBank/DDBJ whole genome shotgun (WGS) entry which is preliminary data.</text>
</comment>
<evidence type="ECO:0000256" key="1">
    <source>
        <dbReference type="ARBA" id="ARBA00004123"/>
    </source>
</evidence>
<feature type="domain" description="RecF/RecN/SMC N-terminal" evidence="2">
    <location>
        <begin position="4"/>
        <end position="125"/>
    </location>
</feature>
<dbReference type="GO" id="GO:0005634">
    <property type="term" value="C:nucleus"/>
    <property type="evidence" value="ECO:0007669"/>
    <property type="project" value="UniProtKB-SubCell"/>
</dbReference>
<reference evidence="3 4" key="1">
    <citation type="submission" date="2019-03" db="EMBL/GenBank/DDBJ databases">
        <title>Single cell metagenomics reveals metabolic interactions within the superorganism composed of flagellate Streblomastix strix and complex community of Bacteroidetes bacteria on its surface.</title>
        <authorList>
            <person name="Treitli S.C."/>
            <person name="Kolisko M."/>
            <person name="Husnik F."/>
            <person name="Keeling P."/>
            <person name="Hampl V."/>
        </authorList>
    </citation>
    <scope>NUCLEOTIDE SEQUENCE [LARGE SCALE GENOMIC DNA]</scope>
    <source>
        <strain evidence="3">ST1C</strain>
    </source>
</reference>
<comment type="subcellular location">
    <subcellularLocation>
        <location evidence="1">Nucleus</location>
    </subcellularLocation>
</comment>
<name>A0A5J4WDP5_9EUKA</name>
<dbReference type="InterPro" id="IPR027417">
    <property type="entry name" value="P-loop_NTPase"/>
</dbReference>
<dbReference type="Proteomes" id="UP000324800">
    <property type="component" value="Unassembled WGS sequence"/>
</dbReference>
<dbReference type="Gene3D" id="3.40.50.300">
    <property type="entry name" value="P-loop containing nucleotide triphosphate hydrolases"/>
    <property type="match status" value="1"/>
</dbReference>
<protein>
    <recommendedName>
        <fullName evidence="2">RecF/RecN/SMC N-terminal domain-containing protein</fullName>
    </recommendedName>
</protein>
<dbReference type="InterPro" id="IPR003395">
    <property type="entry name" value="RecF/RecN/SMC_N"/>
</dbReference>